<name>A0A6N4E0J0_9GAMM</name>
<dbReference type="EMBL" id="PQCO01000160">
    <property type="protein sequence ID" value="PUE03412.1"/>
    <property type="molecule type" value="Genomic_DNA"/>
</dbReference>
<comment type="caution">
    <text evidence="1">The sequence shown here is derived from an EMBL/GenBank/DDBJ whole genome shotgun (WGS) entry which is preliminary data.</text>
</comment>
<evidence type="ECO:0000313" key="2">
    <source>
        <dbReference type="Proteomes" id="UP000250928"/>
    </source>
</evidence>
<accession>A0A6N4E0J0</accession>
<gene>
    <name evidence="1" type="ORF">C3L24_04640</name>
</gene>
<dbReference type="Proteomes" id="UP000250928">
    <property type="component" value="Unassembled WGS sequence"/>
</dbReference>
<proteinExistence type="predicted"/>
<sequence length="156" mass="17559">MDHDRFRDTYRQINDRACLFEKAILAVEGACSRARRFNLAEREGVHCDDASGHDRCRDLLTQLRQQGRFALGLNAARSQLPHNKALRLQVGGLRGIQQAIGGGTPPSYHATPPQITDIHGLIGQALATYGSLEQLPYREILIQIQAYRGRKRRSRD</sequence>
<organism evidence="1 2">
    <name type="scientific">Candidatus Sedimenticola endophacoides</name>
    <dbReference type="NCBI Taxonomy" id="2548426"/>
    <lineage>
        <taxon>Bacteria</taxon>
        <taxon>Pseudomonadati</taxon>
        <taxon>Pseudomonadota</taxon>
        <taxon>Gammaproteobacteria</taxon>
        <taxon>Chromatiales</taxon>
        <taxon>Sedimenticolaceae</taxon>
        <taxon>Sedimenticola</taxon>
    </lineage>
</organism>
<protein>
    <submittedName>
        <fullName evidence="1">Uncharacterized protein</fullName>
    </submittedName>
</protein>
<reference evidence="1 2" key="1">
    <citation type="submission" date="2018-01" db="EMBL/GenBank/DDBJ databases">
        <title>Novel co-symbiosis in the lucinid bivalve Phacoides pectinatus.</title>
        <authorList>
            <person name="Lim S.J."/>
            <person name="Davis B.G."/>
            <person name="Gill D.E."/>
            <person name="Engel A.S."/>
            <person name="Anderson L.C."/>
            <person name="Campbell B.J."/>
        </authorList>
    </citation>
    <scope>NUCLEOTIDE SEQUENCE [LARGE SCALE GENOMIC DNA]</scope>
    <source>
        <strain evidence="1">N3_P5</strain>
    </source>
</reference>
<dbReference type="AlphaFoldDB" id="A0A6N4E0J0"/>
<evidence type="ECO:0000313" key="1">
    <source>
        <dbReference type="EMBL" id="PUE03412.1"/>
    </source>
</evidence>